<name>D2QTE4_SPILD</name>
<dbReference type="AlphaFoldDB" id="D2QTE4"/>
<dbReference type="KEGG" id="sli:Slin_6114"/>
<gene>
    <name evidence="1" type="ordered locus">Slin_6114</name>
</gene>
<dbReference type="InterPro" id="IPR026444">
    <property type="entry name" value="Secre_tail"/>
</dbReference>
<organism evidence="1 2">
    <name type="scientific">Spirosoma linguale (strain ATCC 33905 / DSM 74 / LMG 10896 / Claus 1)</name>
    <dbReference type="NCBI Taxonomy" id="504472"/>
    <lineage>
        <taxon>Bacteria</taxon>
        <taxon>Pseudomonadati</taxon>
        <taxon>Bacteroidota</taxon>
        <taxon>Cytophagia</taxon>
        <taxon>Cytophagales</taxon>
        <taxon>Cytophagaceae</taxon>
        <taxon>Spirosoma</taxon>
    </lineage>
</organism>
<evidence type="ECO:0000313" key="1">
    <source>
        <dbReference type="EMBL" id="ADB42076.1"/>
    </source>
</evidence>
<dbReference type="HOGENOM" id="CLU_058047_0_0_10"/>
<dbReference type="eggNOG" id="COG2374">
    <property type="taxonomic scope" value="Bacteria"/>
</dbReference>
<dbReference type="EMBL" id="CP001769">
    <property type="protein sequence ID" value="ADB42076.1"/>
    <property type="molecule type" value="Genomic_DNA"/>
</dbReference>
<dbReference type="NCBIfam" id="TIGR04183">
    <property type="entry name" value="Por_Secre_tail"/>
    <property type="match status" value="1"/>
</dbReference>
<dbReference type="Proteomes" id="UP000002028">
    <property type="component" value="Chromosome"/>
</dbReference>
<evidence type="ECO:0000313" key="2">
    <source>
        <dbReference type="Proteomes" id="UP000002028"/>
    </source>
</evidence>
<dbReference type="STRING" id="504472.Slin_6114"/>
<protein>
    <recommendedName>
        <fullName evidence="3">Secretion system C-terminal sorting domain-containing protein</fullName>
    </recommendedName>
</protein>
<reference evidence="1 2" key="1">
    <citation type="journal article" date="2010" name="Stand. Genomic Sci.">
        <title>Complete genome sequence of Spirosoma linguale type strain (1).</title>
        <authorList>
            <person name="Lail K."/>
            <person name="Sikorski J."/>
            <person name="Saunders E."/>
            <person name="Lapidus A."/>
            <person name="Glavina Del Rio T."/>
            <person name="Copeland A."/>
            <person name="Tice H."/>
            <person name="Cheng J.-F."/>
            <person name="Lucas S."/>
            <person name="Nolan M."/>
            <person name="Bruce D."/>
            <person name="Goodwin L."/>
            <person name="Pitluck S."/>
            <person name="Ivanova N."/>
            <person name="Mavromatis K."/>
            <person name="Ovchinnikova G."/>
            <person name="Pati A."/>
            <person name="Chen A."/>
            <person name="Palaniappan K."/>
            <person name="Land M."/>
            <person name="Hauser L."/>
            <person name="Chang Y.-J."/>
            <person name="Jeffries C.D."/>
            <person name="Chain P."/>
            <person name="Brettin T."/>
            <person name="Detter J.C."/>
            <person name="Schuetze A."/>
            <person name="Rohde M."/>
            <person name="Tindall B.J."/>
            <person name="Goeker M."/>
            <person name="Bristow J."/>
            <person name="Eisen J.A."/>
            <person name="Markowitz V."/>
            <person name="Hugenholtz P."/>
            <person name="Kyrpides N.C."/>
            <person name="Klenk H.-P."/>
            <person name="Chen F."/>
        </authorList>
    </citation>
    <scope>NUCLEOTIDE SEQUENCE [LARGE SCALE GENOMIC DNA]</scope>
    <source>
        <strain evidence="2">ATCC 33905 / DSM 74 / LMG 10896 / Claus 1</strain>
    </source>
</reference>
<evidence type="ECO:0008006" key="3">
    <source>
        <dbReference type="Google" id="ProtNLM"/>
    </source>
</evidence>
<sequence length="367" mass="38737">MPPFRHQDSILATKSPFFYRQIRTPMFSKRLLSTLLTLGSLYSAQAQDPGVGGFIVSTPLATNAAGTVKVNVLNGSSTPIPQANNATWTINLPPNIGVTGNSISPTAANITTTVGTYSPVTGTIVTLVSNLGAVPGNANYTLTLNVIGVAPGTDAPISINAASSPPVGTNISGNDNASTTITVTGPLPVGLVTFTAQAQPNKSVSLAWTTAWETSNKGFRIERSKDLMTFETVGEVTEVAPASNGLTKYHLTDLTPFMGSSYYRLTQTDLSGKATVYPAISVVIREEAYGVFPNPVVSEGSFMLRLDEPQTAILGFYSSQGCALPLQKTGFQAGNLLLKTNSPLPAGIYLLTVQERGQTRQHRLVVQ</sequence>
<keyword evidence="2" id="KW-1185">Reference proteome</keyword>
<proteinExistence type="predicted"/>
<accession>D2QTE4</accession>